<feature type="transmembrane region" description="Helical" evidence="1">
    <location>
        <begin position="12"/>
        <end position="31"/>
    </location>
</feature>
<evidence type="ECO:0000313" key="3">
    <source>
        <dbReference type="Proteomes" id="UP000614410"/>
    </source>
</evidence>
<name>A0A934NE71_9BACT</name>
<feature type="transmembrane region" description="Helical" evidence="1">
    <location>
        <begin position="130"/>
        <end position="149"/>
    </location>
</feature>
<protein>
    <submittedName>
        <fullName evidence="2">Uncharacterized protein</fullName>
    </submittedName>
</protein>
<organism evidence="2 3">
    <name type="scientific">Candidatus Amunia macphersoniae</name>
    <dbReference type="NCBI Taxonomy" id="3127014"/>
    <lineage>
        <taxon>Bacteria</taxon>
        <taxon>Bacillati</taxon>
        <taxon>Candidatus Dormiibacterota</taxon>
        <taxon>Candidatus Dormibacteria</taxon>
        <taxon>Candidatus Aeolococcales</taxon>
        <taxon>Candidatus Aeolococcaceae</taxon>
        <taxon>Candidatus Amunia</taxon>
    </lineage>
</organism>
<dbReference type="Proteomes" id="UP000614410">
    <property type="component" value="Unassembled WGS sequence"/>
</dbReference>
<gene>
    <name evidence="2" type="ORF">JF887_03345</name>
</gene>
<dbReference type="AlphaFoldDB" id="A0A934NE71"/>
<keyword evidence="1" id="KW-0812">Transmembrane</keyword>
<sequence>MAKVAAWTRGYADAATALCVMGGVFTLTRFFPTVLEGGITVLGAEITIGIGVMGVVLASMAILVALMGNEYLIVIRATRGGMKRALRPYTVVALAGGVGGLVALLATVAYPAMPGIGRCLCLSLSTSISSYALVGLVQLVAITAGHGAMRAQLLERMSGWEAAVREAREAEPHESNH</sequence>
<keyword evidence="1" id="KW-1133">Transmembrane helix</keyword>
<evidence type="ECO:0000313" key="2">
    <source>
        <dbReference type="EMBL" id="MBJ7608453.1"/>
    </source>
</evidence>
<keyword evidence="1" id="KW-0472">Membrane</keyword>
<evidence type="ECO:0000256" key="1">
    <source>
        <dbReference type="SAM" id="Phobius"/>
    </source>
</evidence>
<comment type="caution">
    <text evidence="2">The sequence shown here is derived from an EMBL/GenBank/DDBJ whole genome shotgun (WGS) entry which is preliminary data.</text>
</comment>
<feature type="transmembrane region" description="Helical" evidence="1">
    <location>
        <begin position="89"/>
        <end position="110"/>
    </location>
</feature>
<dbReference type="EMBL" id="JAEKNN010000015">
    <property type="protein sequence ID" value="MBJ7608453.1"/>
    <property type="molecule type" value="Genomic_DNA"/>
</dbReference>
<reference evidence="2 3" key="1">
    <citation type="submission" date="2020-10" db="EMBL/GenBank/DDBJ databases">
        <title>Ca. Dormibacterota MAGs.</title>
        <authorList>
            <person name="Montgomery K."/>
        </authorList>
    </citation>
    <scope>NUCLEOTIDE SEQUENCE [LARGE SCALE GENOMIC DNA]</scope>
    <source>
        <strain evidence="2">Mitchell_Peninsula_5</strain>
    </source>
</reference>
<proteinExistence type="predicted"/>
<feature type="transmembrane region" description="Helical" evidence="1">
    <location>
        <begin position="46"/>
        <end position="68"/>
    </location>
</feature>
<accession>A0A934NE71</accession>